<dbReference type="InterPro" id="IPR023299">
    <property type="entry name" value="ATPase_P-typ_cyto_dom_N"/>
</dbReference>
<dbReference type="Gene3D" id="3.40.1110.10">
    <property type="entry name" value="Calcium-transporting ATPase, cytoplasmic domain N"/>
    <property type="match status" value="1"/>
</dbReference>
<evidence type="ECO:0000256" key="2">
    <source>
        <dbReference type="ARBA" id="ARBA00006024"/>
    </source>
</evidence>
<dbReference type="InterPro" id="IPR008250">
    <property type="entry name" value="ATPase_P-typ_transduc_dom_A_sf"/>
</dbReference>
<dbReference type="InterPro" id="IPR023298">
    <property type="entry name" value="ATPase_P-typ_TM_dom_sf"/>
</dbReference>
<evidence type="ECO:0000256" key="11">
    <source>
        <dbReference type="SAM" id="MobiDB-lite"/>
    </source>
</evidence>
<feature type="transmembrane region" description="Helical" evidence="10">
    <location>
        <begin position="115"/>
        <end position="140"/>
    </location>
</feature>
<dbReference type="InterPro" id="IPR023214">
    <property type="entry name" value="HAD_sf"/>
</dbReference>
<feature type="transmembrane region" description="Helical" evidence="10">
    <location>
        <begin position="279"/>
        <end position="298"/>
    </location>
</feature>
<dbReference type="PROSITE" id="PS00154">
    <property type="entry name" value="ATPASE_E1_E2"/>
    <property type="match status" value="1"/>
</dbReference>
<keyword evidence="7 10" id="KW-0472">Membrane</keyword>
<gene>
    <name evidence="13" type="ORF">E3C22_03570</name>
</gene>
<dbReference type="SUPFAM" id="SSF56784">
    <property type="entry name" value="HAD-like"/>
    <property type="match status" value="1"/>
</dbReference>
<keyword evidence="10" id="KW-0547">Nucleotide-binding</keyword>
<comment type="caution">
    <text evidence="13">The sequence shown here is derived from an EMBL/GenBank/DDBJ whole genome shotgun (WGS) entry which is preliminary data.</text>
</comment>
<dbReference type="Proteomes" id="UP000298179">
    <property type="component" value="Unassembled WGS sequence"/>
</dbReference>
<feature type="transmembrane region" description="Helical" evidence="10">
    <location>
        <begin position="85"/>
        <end position="103"/>
    </location>
</feature>
<feature type="transmembrane region" description="Helical" evidence="10">
    <location>
        <begin position="304"/>
        <end position="328"/>
    </location>
</feature>
<keyword evidence="10" id="KW-1003">Cell membrane</keyword>
<evidence type="ECO:0000256" key="6">
    <source>
        <dbReference type="ARBA" id="ARBA00022989"/>
    </source>
</evidence>
<evidence type="ECO:0000256" key="5">
    <source>
        <dbReference type="ARBA" id="ARBA00022967"/>
    </source>
</evidence>
<dbReference type="GO" id="GO:0005524">
    <property type="term" value="F:ATP binding"/>
    <property type="evidence" value="ECO:0007669"/>
    <property type="project" value="UniProtKB-UniRule"/>
</dbReference>
<dbReference type="NCBIfam" id="TIGR01525">
    <property type="entry name" value="ATPase-IB_hvy"/>
    <property type="match status" value="1"/>
</dbReference>
<evidence type="ECO:0000313" key="13">
    <source>
        <dbReference type="EMBL" id="TFF27548.1"/>
    </source>
</evidence>
<dbReference type="EMBL" id="SOZD01000001">
    <property type="protein sequence ID" value="TFF27548.1"/>
    <property type="molecule type" value="Genomic_DNA"/>
</dbReference>
<evidence type="ECO:0000256" key="4">
    <source>
        <dbReference type="ARBA" id="ARBA00022723"/>
    </source>
</evidence>
<dbReference type="SFLD" id="SFLDF00027">
    <property type="entry name" value="p-type_atpase"/>
    <property type="match status" value="1"/>
</dbReference>
<feature type="domain" description="P-type ATPase A" evidence="12">
    <location>
        <begin position="165"/>
        <end position="263"/>
    </location>
</feature>
<feature type="transmembrane region" description="Helical" evidence="10">
    <location>
        <begin position="607"/>
        <end position="631"/>
    </location>
</feature>
<keyword evidence="10" id="KW-0067">ATP-binding</keyword>
<comment type="similarity">
    <text evidence="2 10">Belongs to the cation transport ATPase (P-type) (TC 3.A.3) family. Type IB subfamily.</text>
</comment>
<keyword evidence="3 10" id="KW-0812">Transmembrane</keyword>
<dbReference type="SFLD" id="SFLDG00002">
    <property type="entry name" value="C1.7:_P-type_atpase_like"/>
    <property type="match status" value="1"/>
</dbReference>
<dbReference type="Pfam" id="PF00122">
    <property type="entry name" value="E1-E2_ATPase"/>
    <property type="match status" value="1"/>
</dbReference>
<dbReference type="OrthoDB" id="8428253at2"/>
<dbReference type="AlphaFoldDB" id="A0A4Y8RUE7"/>
<dbReference type="EC" id="7.2.2.12" evidence="8"/>
<keyword evidence="14" id="KW-1185">Reference proteome</keyword>
<dbReference type="GO" id="GO:0015086">
    <property type="term" value="F:cadmium ion transmembrane transporter activity"/>
    <property type="evidence" value="ECO:0007669"/>
    <property type="project" value="TreeGrafter"/>
</dbReference>
<dbReference type="GO" id="GO:0046872">
    <property type="term" value="F:metal ion binding"/>
    <property type="evidence" value="ECO:0007669"/>
    <property type="project" value="UniProtKB-KW"/>
</dbReference>
<evidence type="ECO:0000313" key="14">
    <source>
        <dbReference type="Proteomes" id="UP000298179"/>
    </source>
</evidence>
<keyword evidence="4 10" id="KW-0479">Metal-binding</keyword>
<evidence type="ECO:0000256" key="3">
    <source>
        <dbReference type="ARBA" id="ARBA00022692"/>
    </source>
</evidence>
<evidence type="ECO:0000256" key="7">
    <source>
        <dbReference type="ARBA" id="ARBA00023136"/>
    </source>
</evidence>
<reference evidence="13 14" key="1">
    <citation type="submission" date="2019-03" db="EMBL/GenBank/DDBJ databases">
        <title>Jiella endophytica sp. nov., a novel endophytic bacterium isolated from root of Ficus microcarpa Linn. f.</title>
        <authorList>
            <person name="Tuo L."/>
        </authorList>
    </citation>
    <scope>NUCLEOTIDE SEQUENCE [LARGE SCALE GENOMIC DNA]</scope>
    <source>
        <strain evidence="13 14">CBS5Q-3</strain>
    </source>
</reference>
<keyword evidence="6 10" id="KW-1133">Transmembrane helix</keyword>
<dbReference type="InterPro" id="IPR001757">
    <property type="entry name" value="P_typ_ATPase"/>
</dbReference>
<dbReference type="GO" id="GO:0016887">
    <property type="term" value="F:ATP hydrolysis activity"/>
    <property type="evidence" value="ECO:0007669"/>
    <property type="project" value="InterPro"/>
</dbReference>
<dbReference type="InterPro" id="IPR027256">
    <property type="entry name" value="P-typ_ATPase_IB"/>
</dbReference>
<organism evidence="13 14">
    <name type="scientific">Jiella endophytica</name>
    <dbReference type="NCBI Taxonomy" id="2558362"/>
    <lineage>
        <taxon>Bacteria</taxon>
        <taxon>Pseudomonadati</taxon>
        <taxon>Pseudomonadota</taxon>
        <taxon>Alphaproteobacteria</taxon>
        <taxon>Hyphomicrobiales</taxon>
        <taxon>Aurantimonadaceae</taxon>
        <taxon>Jiella</taxon>
    </lineage>
</organism>
<accession>A0A4Y8RUE7</accession>
<evidence type="ECO:0000256" key="10">
    <source>
        <dbReference type="RuleBase" id="RU362081"/>
    </source>
</evidence>
<evidence type="ECO:0000256" key="1">
    <source>
        <dbReference type="ARBA" id="ARBA00004370"/>
    </source>
</evidence>
<dbReference type="PANTHER" id="PTHR48085">
    <property type="entry name" value="CADMIUM/ZINC-TRANSPORTING ATPASE HMA2-RELATED"/>
    <property type="match status" value="1"/>
</dbReference>
<name>A0A4Y8RUE7_9HYPH</name>
<dbReference type="Gene3D" id="2.70.150.10">
    <property type="entry name" value="Calcium-transporting ATPase, cytoplasmic transduction domain A"/>
    <property type="match status" value="1"/>
</dbReference>
<dbReference type="InterPro" id="IPR044492">
    <property type="entry name" value="P_typ_ATPase_HD_dom"/>
</dbReference>
<dbReference type="SUPFAM" id="SSF81653">
    <property type="entry name" value="Calcium ATPase, transduction domain A"/>
    <property type="match status" value="1"/>
</dbReference>
<comment type="catalytic activity">
    <reaction evidence="9">
        <text>Zn(2+)(in) + ATP + H2O = Zn(2+)(out) + ADP + phosphate + H(+)</text>
        <dbReference type="Rhea" id="RHEA:20621"/>
        <dbReference type="ChEBI" id="CHEBI:15377"/>
        <dbReference type="ChEBI" id="CHEBI:15378"/>
        <dbReference type="ChEBI" id="CHEBI:29105"/>
        <dbReference type="ChEBI" id="CHEBI:30616"/>
        <dbReference type="ChEBI" id="CHEBI:43474"/>
        <dbReference type="ChEBI" id="CHEBI:456216"/>
        <dbReference type="EC" id="7.2.2.12"/>
    </reaction>
</comment>
<feature type="region of interest" description="Disordered" evidence="11">
    <location>
        <begin position="1"/>
        <end position="21"/>
    </location>
</feature>
<dbReference type="InterPro" id="IPR051014">
    <property type="entry name" value="Cation_Transport_ATPase_IB"/>
</dbReference>
<evidence type="ECO:0000259" key="12">
    <source>
        <dbReference type="Pfam" id="PF00122"/>
    </source>
</evidence>
<dbReference type="Pfam" id="PF00702">
    <property type="entry name" value="Hydrolase"/>
    <property type="match status" value="1"/>
</dbReference>
<dbReference type="SUPFAM" id="SSF81665">
    <property type="entry name" value="Calcium ATPase, transmembrane domain M"/>
    <property type="match status" value="1"/>
</dbReference>
<dbReference type="SFLD" id="SFLDS00003">
    <property type="entry name" value="Haloacid_Dehalogenase"/>
    <property type="match status" value="1"/>
</dbReference>
<comment type="subcellular location">
    <subcellularLocation>
        <location evidence="10">Cell membrane</location>
    </subcellularLocation>
    <subcellularLocation>
        <location evidence="1">Membrane</location>
    </subcellularLocation>
</comment>
<evidence type="ECO:0000256" key="9">
    <source>
        <dbReference type="ARBA" id="ARBA00047308"/>
    </source>
</evidence>
<feature type="transmembrane region" description="Helical" evidence="10">
    <location>
        <begin position="55"/>
        <end position="78"/>
    </location>
</feature>
<dbReference type="NCBIfam" id="TIGR01494">
    <property type="entry name" value="ATPase_P-type"/>
    <property type="match status" value="2"/>
</dbReference>
<dbReference type="Gene3D" id="3.40.50.1000">
    <property type="entry name" value="HAD superfamily/HAD-like"/>
    <property type="match status" value="1"/>
</dbReference>
<evidence type="ECO:0000256" key="8">
    <source>
        <dbReference type="ARBA" id="ARBA00039097"/>
    </source>
</evidence>
<dbReference type="GO" id="GO:0005886">
    <property type="term" value="C:plasma membrane"/>
    <property type="evidence" value="ECO:0007669"/>
    <property type="project" value="UniProtKB-SubCell"/>
</dbReference>
<protein>
    <recommendedName>
        <fullName evidence="8">P-type Zn(2+) transporter</fullName>
        <ecNumber evidence="8">7.2.2.12</ecNumber>
    </recommendedName>
</protein>
<dbReference type="PANTHER" id="PTHR48085:SF5">
    <property type="entry name" value="CADMIUM_ZINC-TRANSPORTING ATPASE HMA4-RELATED"/>
    <property type="match status" value="1"/>
</dbReference>
<dbReference type="InterPro" id="IPR018303">
    <property type="entry name" value="ATPase_P-typ_P_site"/>
</dbReference>
<dbReference type="InterPro" id="IPR036412">
    <property type="entry name" value="HAD-like_sf"/>
</dbReference>
<sequence>MADADPDRTLGAPGDGGGQGAALRAGASAECLAGDVLAEPCLTPRSRSSPARDDLVTSLPVVAAGLGLLAGAVLYLAGHADLAPIAWAAGAVPVLVVLAAEIVTRLGRGELGLDLVAGLAMLSALAVGETLAAAVVALMYAGGRGLEAFAAHRASRDTRALLDRQPRDALRYRGDAVQTVGIADIAVGDRLLIRLGDVLPVDGTVLGTAILDEAPITGESLPVTRRGGEAAMSGSTNVGAAFDLVARETAARSTYAGIIRLVEEATRSQAPMTRLADRFALAFMLATLLLAGLAWWLAGDPVRAVAVLVVATPCPLILAVPVAIVAGISRAARSGVLLKGGAALETLGRIDTMVIDKTGTLTHGVASVVEILPAPGWTGDDVLRLSASLDQASRHAVAAAIVSAALGRGLRLDVPTASLEAAGEGIEGMVGRQRVRVGGKSYVASVLAPEEAARLRAAVPAGALVVAVAVDGAFAGLVLLRDGLRDGAHRALSRMRELGVRRIVLATGDRDDVARAVTKEVELDGLAADLGPGDKIALVRREKLQGSVMMVGDGVNDAPALVEADLGIAMGARGTAAAAEAADGILLRDRLDGLADAMAIARRSRRIALQSVVAGIGLSGLGMLAAAAGLLPPVEGALVQEAIDVAVILNALRALGGPQGTSTAAP</sequence>
<dbReference type="PRINTS" id="PR00119">
    <property type="entry name" value="CATATPASE"/>
</dbReference>
<keyword evidence="5" id="KW-1278">Translocase</keyword>
<proteinExistence type="inferred from homology"/>
<dbReference type="GO" id="GO:0016463">
    <property type="term" value="F:P-type zinc transporter activity"/>
    <property type="evidence" value="ECO:0007669"/>
    <property type="project" value="UniProtKB-EC"/>
</dbReference>
<dbReference type="InterPro" id="IPR059000">
    <property type="entry name" value="ATPase_P-type_domA"/>
</dbReference>